<dbReference type="PROSITE" id="PS51687">
    <property type="entry name" value="SAM_MT_RNA_M5U"/>
    <property type="match status" value="1"/>
</dbReference>
<dbReference type="Gene3D" id="2.40.50.1070">
    <property type="match status" value="1"/>
</dbReference>
<evidence type="ECO:0000256" key="2">
    <source>
        <dbReference type="ARBA" id="ARBA00022552"/>
    </source>
</evidence>
<feature type="binding site" evidence="11 12">
    <location>
        <position position="299"/>
    </location>
    <ligand>
        <name>S-adenosyl-L-methionine</name>
        <dbReference type="ChEBI" id="CHEBI:59789"/>
    </ligand>
</feature>
<keyword evidence="4 11" id="KW-0808">Transferase</keyword>
<dbReference type="EC" id="2.1.1.190" evidence="11"/>
<feature type="domain" description="TRAM" evidence="14">
    <location>
        <begin position="10"/>
        <end position="68"/>
    </location>
</feature>
<keyword evidence="3 11" id="KW-0489">Methyltransferase</keyword>
<dbReference type="GO" id="GO:0070041">
    <property type="term" value="F:rRNA (uridine-C5-)-methyltransferase activity"/>
    <property type="evidence" value="ECO:0007669"/>
    <property type="project" value="UniProtKB-UniRule"/>
</dbReference>
<dbReference type="PROSITE" id="PS50926">
    <property type="entry name" value="TRAM"/>
    <property type="match status" value="1"/>
</dbReference>
<feature type="binding site" evidence="11">
    <location>
        <position position="87"/>
    </location>
    <ligand>
        <name>[4Fe-4S] cluster</name>
        <dbReference type="ChEBI" id="CHEBI:49883"/>
    </ligand>
</feature>
<evidence type="ECO:0000256" key="4">
    <source>
        <dbReference type="ARBA" id="ARBA00022679"/>
    </source>
</evidence>
<dbReference type="SUPFAM" id="SSF50249">
    <property type="entry name" value="Nucleic acid-binding proteins"/>
    <property type="match status" value="1"/>
</dbReference>
<dbReference type="EMBL" id="UIGI01000001">
    <property type="protein sequence ID" value="SUW62501.1"/>
    <property type="molecule type" value="Genomic_DNA"/>
</dbReference>
<evidence type="ECO:0000256" key="7">
    <source>
        <dbReference type="ARBA" id="ARBA00023004"/>
    </source>
</evidence>
<protein>
    <recommendedName>
        <fullName evidence="11">23S rRNA (uracil(1939)-C(5))-methyltransferase RlmD</fullName>
        <ecNumber evidence="11">2.1.1.190</ecNumber>
    </recommendedName>
    <alternativeName>
        <fullName evidence="11">23S rRNA(m5U1939)-methyltransferase</fullName>
    </alternativeName>
</protein>
<dbReference type="GO" id="GO:0003723">
    <property type="term" value="F:RNA binding"/>
    <property type="evidence" value="ECO:0007669"/>
    <property type="project" value="InterPro"/>
</dbReference>
<dbReference type="InterPro" id="IPR030391">
    <property type="entry name" value="MeTrfase_TrmA_CS"/>
</dbReference>
<evidence type="ECO:0000313" key="16">
    <source>
        <dbReference type="Proteomes" id="UP000255528"/>
    </source>
</evidence>
<dbReference type="GO" id="GO:0070475">
    <property type="term" value="P:rRNA base methylation"/>
    <property type="evidence" value="ECO:0007669"/>
    <property type="project" value="TreeGrafter"/>
</dbReference>
<dbReference type="PROSITE" id="PS01230">
    <property type="entry name" value="TRMA_1"/>
    <property type="match status" value="1"/>
</dbReference>
<evidence type="ECO:0000256" key="3">
    <source>
        <dbReference type="ARBA" id="ARBA00022603"/>
    </source>
</evidence>
<evidence type="ECO:0000256" key="5">
    <source>
        <dbReference type="ARBA" id="ARBA00022691"/>
    </source>
</evidence>
<comment type="function">
    <text evidence="10 11">Catalyzes the formation of 5-methyl-uridine at position 1939 (m5U1939) in 23S rRNA.</text>
</comment>
<dbReference type="Pfam" id="PF01938">
    <property type="entry name" value="TRAM"/>
    <property type="match status" value="1"/>
</dbReference>
<dbReference type="InterPro" id="IPR030390">
    <property type="entry name" value="MeTrfase_TrmA_AS"/>
</dbReference>
<keyword evidence="8 11" id="KW-0411">Iron-sulfur</keyword>
<evidence type="ECO:0000256" key="6">
    <source>
        <dbReference type="ARBA" id="ARBA00022723"/>
    </source>
</evidence>
<dbReference type="InterPro" id="IPR029063">
    <property type="entry name" value="SAM-dependent_MTases_sf"/>
</dbReference>
<feature type="active site" description="Nucleophile" evidence="11 12">
    <location>
        <position position="394"/>
    </location>
</feature>
<dbReference type="PANTHER" id="PTHR11061">
    <property type="entry name" value="RNA M5U METHYLTRANSFERASE"/>
    <property type="match status" value="1"/>
</dbReference>
<dbReference type="InterPro" id="IPR002792">
    <property type="entry name" value="TRAM_dom"/>
</dbReference>
<comment type="similarity">
    <text evidence="11">Belongs to the class I-like SAM-binding methyltransferase superfamily. RNA M5U methyltransferase family. RlmD subfamily.</text>
</comment>
<evidence type="ECO:0000256" key="9">
    <source>
        <dbReference type="ARBA" id="ARBA00052756"/>
    </source>
</evidence>
<organism evidence="15 16">
    <name type="scientific">Buttiauxella agrestis</name>
    <dbReference type="NCBI Taxonomy" id="82977"/>
    <lineage>
        <taxon>Bacteria</taxon>
        <taxon>Pseudomonadati</taxon>
        <taxon>Pseudomonadota</taxon>
        <taxon>Gammaproteobacteria</taxon>
        <taxon>Enterobacterales</taxon>
        <taxon>Enterobacteriaceae</taxon>
        <taxon>Buttiauxella</taxon>
    </lineage>
</organism>
<dbReference type="AlphaFoldDB" id="A0A381C3P7"/>
<feature type="binding site" evidence="11 12">
    <location>
        <position position="320"/>
    </location>
    <ligand>
        <name>S-adenosyl-L-methionine</name>
        <dbReference type="ChEBI" id="CHEBI:59789"/>
    </ligand>
</feature>
<dbReference type="PROSITE" id="PS01231">
    <property type="entry name" value="TRMA_2"/>
    <property type="match status" value="1"/>
</dbReference>
<evidence type="ECO:0000313" key="15">
    <source>
        <dbReference type="EMBL" id="SUW62501.1"/>
    </source>
</evidence>
<dbReference type="CDD" id="cd02440">
    <property type="entry name" value="AdoMet_MTases"/>
    <property type="match status" value="1"/>
</dbReference>
<dbReference type="NCBIfam" id="NF009639">
    <property type="entry name" value="PRK13168.1"/>
    <property type="match status" value="1"/>
</dbReference>
<evidence type="ECO:0000256" key="11">
    <source>
        <dbReference type="HAMAP-Rule" id="MF_01010"/>
    </source>
</evidence>
<keyword evidence="1 11" id="KW-0004">4Fe-4S</keyword>
<proteinExistence type="inferred from homology"/>
<dbReference type="InterPro" id="IPR010280">
    <property type="entry name" value="U5_MeTrfase_fam"/>
</dbReference>
<feature type="binding site" evidence="11">
    <location>
        <position position="90"/>
    </location>
    <ligand>
        <name>[4Fe-4S] cluster</name>
        <dbReference type="ChEBI" id="CHEBI:49883"/>
    </ligand>
</feature>
<dbReference type="Pfam" id="PF05958">
    <property type="entry name" value="tRNA_U5-meth_tr"/>
    <property type="match status" value="1"/>
</dbReference>
<feature type="binding site" evidence="11">
    <location>
        <position position="347"/>
    </location>
    <ligand>
        <name>S-adenosyl-L-methionine</name>
        <dbReference type="ChEBI" id="CHEBI:59789"/>
    </ligand>
</feature>
<evidence type="ECO:0000256" key="8">
    <source>
        <dbReference type="ARBA" id="ARBA00023014"/>
    </source>
</evidence>
<keyword evidence="2 11" id="KW-0698">rRNA processing</keyword>
<evidence type="ECO:0000259" key="14">
    <source>
        <dbReference type="PROSITE" id="PS50926"/>
    </source>
</evidence>
<accession>A0A381C3P7</accession>
<dbReference type="InterPro" id="IPR012340">
    <property type="entry name" value="NA-bd_OB-fold"/>
</dbReference>
<feature type="binding site" evidence="11">
    <location>
        <position position="81"/>
    </location>
    <ligand>
        <name>[4Fe-4S] cluster</name>
        <dbReference type="ChEBI" id="CHEBI:49883"/>
    </ligand>
</feature>
<feature type="binding site" evidence="11">
    <location>
        <position position="167"/>
    </location>
    <ligand>
        <name>[4Fe-4S] cluster</name>
        <dbReference type="ChEBI" id="CHEBI:49883"/>
    </ligand>
</feature>
<feature type="binding site" evidence="11 12">
    <location>
        <position position="270"/>
    </location>
    <ligand>
        <name>S-adenosyl-L-methionine</name>
        <dbReference type="ChEBI" id="CHEBI:59789"/>
    </ligand>
</feature>
<comment type="catalytic activity">
    <reaction evidence="9 11">
        <text>uridine(1939) in 23S rRNA + S-adenosyl-L-methionine = 5-methyluridine(1939) in 23S rRNA + S-adenosyl-L-homocysteine + H(+)</text>
        <dbReference type="Rhea" id="RHEA:42908"/>
        <dbReference type="Rhea" id="RHEA-COMP:10278"/>
        <dbReference type="Rhea" id="RHEA-COMP:10279"/>
        <dbReference type="ChEBI" id="CHEBI:15378"/>
        <dbReference type="ChEBI" id="CHEBI:57856"/>
        <dbReference type="ChEBI" id="CHEBI:59789"/>
        <dbReference type="ChEBI" id="CHEBI:65315"/>
        <dbReference type="ChEBI" id="CHEBI:74447"/>
        <dbReference type="EC" id="2.1.1.190"/>
    </reaction>
</comment>
<evidence type="ECO:0000256" key="1">
    <source>
        <dbReference type="ARBA" id="ARBA00022485"/>
    </source>
</evidence>
<evidence type="ECO:0000256" key="12">
    <source>
        <dbReference type="PROSITE-ProRule" id="PRU01024"/>
    </source>
</evidence>
<dbReference type="Gene3D" id="3.40.50.150">
    <property type="entry name" value="Vaccinia Virus protein VP39"/>
    <property type="match status" value="1"/>
</dbReference>
<feature type="binding site" evidence="11">
    <location>
        <position position="304"/>
    </location>
    <ligand>
        <name>S-adenosyl-L-methionine</name>
        <dbReference type="ChEBI" id="CHEBI:59789"/>
    </ligand>
</feature>
<gene>
    <name evidence="11 15" type="primary">rlmD</name>
    <name evidence="15" type="ORF">NCTC12119_00937</name>
</gene>
<dbReference type="Proteomes" id="UP000255528">
    <property type="component" value="Unassembled WGS sequence"/>
</dbReference>
<evidence type="ECO:0000256" key="10">
    <source>
        <dbReference type="ARBA" id="ARBA00059995"/>
    </source>
</evidence>
<name>A0A381C3P7_9ENTR</name>
<dbReference type="FunFam" id="2.40.50.140:FF:000097">
    <property type="entry name" value="23S rRNA (uracil(1939)-C(5))-methyltransferase RlmD"/>
    <property type="match status" value="1"/>
</dbReference>
<dbReference type="PANTHER" id="PTHR11061:SF49">
    <property type="entry name" value="23S RRNA (URACIL(1939)-C(5))-METHYLTRANSFERASE RLMD"/>
    <property type="match status" value="1"/>
</dbReference>
<evidence type="ECO:0000256" key="13">
    <source>
        <dbReference type="PROSITE-ProRule" id="PRU10015"/>
    </source>
</evidence>
<dbReference type="GO" id="GO:0051539">
    <property type="term" value="F:4 iron, 4 sulfur cluster binding"/>
    <property type="evidence" value="ECO:0007669"/>
    <property type="project" value="UniProtKB-KW"/>
</dbReference>
<dbReference type="InterPro" id="IPR001566">
    <property type="entry name" value="23S_rRNA_MeTrfase_RlmD"/>
</dbReference>
<dbReference type="NCBIfam" id="TIGR00479">
    <property type="entry name" value="rumA"/>
    <property type="match status" value="1"/>
</dbReference>
<dbReference type="Gene3D" id="2.40.50.140">
    <property type="entry name" value="Nucleic acid-binding proteins"/>
    <property type="match status" value="1"/>
</dbReference>
<keyword evidence="5 11" id="KW-0949">S-adenosyl-L-methionine</keyword>
<sequence length="441" mass="49119">MAQFYSAKRRVTTRQIITVTVNDLDPFGQGVARHNGKALFIQGALPGEQVDITITEDKRNFAQAKVKRRLNDSPQRATPRCPHFGVCGGCQQQHASIELQQQAKSRALARMMGKRENPAVVDEIISGTPWGYRRRARLGLNYLAKTQTLQMGFRKSQDSELVNIQRCPVLVPQLEALLVPLHECLASLKAVRRLGHVELVHADNGPLMVLRHLDALNDDDRQKLERFSHSHGVDLFFAPDSETLTALGDVQPSYHSDGLRLTFSPRDFIQVNDGVNQQMVTRAIEWLDIKPTDRVLDLFCGMGNFTLPLATRAESVVGVEGVAALVAKAEYNAECNSLKNVTFFHENLEEDVTRQPWAAQGFDKILLDPARAGAPGVMQHVISLAPTRVVYVSCNPTTLARDSEALLAAGYQLRQLAMLDMFPHTGHLESMALFERLDQVE</sequence>
<dbReference type="SUPFAM" id="SSF53335">
    <property type="entry name" value="S-adenosyl-L-methionine-dependent methyltransferases"/>
    <property type="match status" value="1"/>
</dbReference>
<reference evidence="15 16" key="1">
    <citation type="submission" date="2018-06" db="EMBL/GenBank/DDBJ databases">
        <authorList>
            <consortium name="Pathogen Informatics"/>
            <person name="Doyle S."/>
        </authorList>
    </citation>
    <scope>NUCLEOTIDE SEQUENCE [LARGE SCALE GENOMIC DNA]</scope>
    <source>
        <strain evidence="15 16">NCTC12119</strain>
    </source>
</reference>
<keyword evidence="6 11" id="KW-0479">Metal-binding</keyword>
<dbReference type="RefSeq" id="WP_115627470.1">
    <property type="nucleotide sequence ID" value="NZ_UIGI01000001.1"/>
</dbReference>
<dbReference type="FunFam" id="3.40.50.150:FF:000009">
    <property type="entry name" value="23S rRNA (Uracil(1939)-C(5))-methyltransferase RlmD"/>
    <property type="match status" value="1"/>
</dbReference>
<dbReference type="GO" id="GO:0005506">
    <property type="term" value="F:iron ion binding"/>
    <property type="evidence" value="ECO:0007669"/>
    <property type="project" value="UniProtKB-UniRule"/>
</dbReference>
<feature type="active site" evidence="13">
    <location>
        <position position="394"/>
    </location>
</feature>
<dbReference type="HAMAP" id="MF_01010">
    <property type="entry name" value="23SrRNA_methyltr_RlmD"/>
    <property type="match status" value="1"/>
</dbReference>
<feature type="binding site" evidence="11 12">
    <location>
        <position position="368"/>
    </location>
    <ligand>
        <name>S-adenosyl-L-methionine</name>
        <dbReference type="ChEBI" id="CHEBI:59789"/>
    </ligand>
</feature>
<keyword evidence="7 11" id="KW-0408">Iron</keyword>